<evidence type="ECO:0000256" key="7">
    <source>
        <dbReference type="ARBA" id="ARBA00023170"/>
    </source>
</evidence>
<sequence length="384" mass="43060">MKGTLNASFIEATAVEATQPILAILLVIIIVVSAVANTLIMLGIYSDSRMQTPTNTLILSQSVADLGTTVFVIPCALISVACGGWRLGDIMCAVNAFLNMYLTAITVLNLTVIGIDRYFAIVHPAHHKISRKKAIYVVVFVWALALLPGLPLLALLSDKVILVYFPGFFVCGQEFLYPTGQIELGVIILICTLFVAIPLLVILFCFKKIFRVTRDKKHRICPCAMSNAQKIAIQVYAKSAYTSMYVIITSLLQVFPACFTMLLVGFQAITIPEGLASTFKIVMWSHCFVKPIIYAARQRYFSRRILNFYKSPCCRGMRARSFFDRCILIRIKHQSHECESRKTSLNGRFPQTSRNRSISVNLKSMLQVTRRQSNDSKLRDFSEI</sequence>
<feature type="transmembrane region" description="Helical" evidence="10">
    <location>
        <begin position="134"/>
        <end position="156"/>
    </location>
</feature>
<dbReference type="PRINTS" id="PR00237">
    <property type="entry name" value="GPCRRHODOPSN"/>
</dbReference>
<organism evidence="12 13">
    <name type="scientific">Nematostella vectensis</name>
    <name type="common">Starlet sea anemone</name>
    <dbReference type="NCBI Taxonomy" id="45351"/>
    <lineage>
        <taxon>Eukaryota</taxon>
        <taxon>Metazoa</taxon>
        <taxon>Cnidaria</taxon>
        <taxon>Anthozoa</taxon>
        <taxon>Hexacorallia</taxon>
        <taxon>Actiniaria</taxon>
        <taxon>Edwardsiidae</taxon>
        <taxon>Nematostella</taxon>
    </lineage>
</organism>
<feature type="transmembrane region" description="Helical" evidence="10">
    <location>
        <begin position="100"/>
        <end position="122"/>
    </location>
</feature>
<feature type="transmembrane region" description="Helical" evidence="10">
    <location>
        <begin position="244"/>
        <end position="269"/>
    </location>
</feature>
<evidence type="ECO:0000256" key="1">
    <source>
        <dbReference type="ARBA" id="ARBA00004651"/>
    </source>
</evidence>
<dbReference type="PROSITE" id="PS50262">
    <property type="entry name" value="G_PROTEIN_RECEP_F1_2"/>
    <property type="match status" value="1"/>
</dbReference>
<comment type="subcellular location">
    <subcellularLocation>
        <location evidence="1">Cell membrane</location>
        <topology evidence="1">Multi-pass membrane protein</topology>
    </subcellularLocation>
</comment>
<dbReference type="CDD" id="cd00637">
    <property type="entry name" value="7tm_classA_rhodopsin-like"/>
    <property type="match status" value="1"/>
</dbReference>
<dbReference type="OrthoDB" id="9927625at2759"/>
<dbReference type="PhylomeDB" id="A7RS56"/>
<keyword evidence="8 9" id="KW-0807">Transducer</keyword>
<dbReference type="KEGG" id="nve:5517810"/>
<dbReference type="PROSITE" id="PS00237">
    <property type="entry name" value="G_PROTEIN_RECEP_F1_1"/>
    <property type="match status" value="1"/>
</dbReference>
<dbReference type="GO" id="GO:0008020">
    <property type="term" value="F:G protein-coupled photoreceptor activity"/>
    <property type="evidence" value="ECO:0000318"/>
    <property type="project" value="GO_Central"/>
</dbReference>
<proteinExistence type="inferred from homology"/>
<feature type="transmembrane region" description="Helical" evidence="10">
    <location>
        <begin position="184"/>
        <end position="206"/>
    </location>
</feature>
<reference evidence="12 13" key="1">
    <citation type="journal article" date="2007" name="Science">
        <title>Sea anemone genome reveals ancestral eumetazoan gene repertoire and genomic organization.</title>
        <authorList>
            <person name="Putnam N.H."/>
            <person name="Srivastava M."/>
            <person name="Hellsten U."/>
            <person name="Dirks B."/>
            <person name="Chapman J."/>
            <person name="Salamov A."/>
            <person name="Terry A."/>
            <person name="Shapiro H."/>
            <person name="Lindquist E."/>
            <person name="Kapitonov V.V."/>
            <person name="Jurka J."/>
            <person name="Genikhovich G."/>
            <person name="Grigoriev I.V."/>
            <person name="Lucas S.M."/>
            <person name="Steele R.E."/>
            <person name="Finnerty J.R."/>
            <person name="Technau U."/>
            <person name="Martindale M.Q."/>
            <person name="Rokhsar D.S."/>
        </authorList>
    </citation>
    <scope>NUCLEOTIDE SEQUENCE [LARGE SCALE GENOMIC DNA]</scope>
    <source>
        <strain evidence="13">CH2 X CH6</strain>
    </source>
</reference>
<dbReference type="InterPro" id="IPR017452">
    <property type="entry name" value="GPCR_Rhodpsn_7TM"/>
</dbReference>
<keyword evidence="7 9" id="KW-0675">Receptor</keyword>
<dbReference type="InterPro" id="IPR000276">
    <property type="entry name" value="GPCR_Rhodpsn"/>
</dbReference>
<evidence type="ECO:0000256" key="5">
    <source>
        <dbReference type="ARBA" id="ARBA00023040"/>
    </source>
</evidence>
<keyword evidence="3 9" id="KW-0812">Transmembrane</keyword>
<dbReference type="OMA" id="QSHECES"/>
<dbReference type="GO" id="GO:0005886">
    <property type="term" value="C:plasma membrane"/>
    <property type="evidence" value="ECO:0000318"/>
    <property type="project" value="GO_Central"/>
</dbReference>
<dbReference type="GO" id="GO:0071482">
    <property type="term" value="P:cellular response to light stimulus"/>
    <property type="evidence" value="ECO:0000318"/>
    <property type="project" value="GO_Central"/>
</dbReference>
<dbReference type="InParanoid" id="A7RS56"/>
<gene>
    <name evidence="12" type="ORF">NEMVEDRAFT_v1g240325</name>
</gene>
<evidence type="ECO:0000256" key="3">
    <source>
        <dbReference type="ARBA" id="ARBA00022692"/>
    </source>
</evidence>
<dbReference type="eggNOG" id="KOG4219">
    <property type="taxonomic scope" value="Eukaryota"/>
</dbReference>
<evidence type="ECO:0000256" key="10">
    <source>
        <dbReference type="SAM" id="Phobius"/>
    </source>
</evidence>
<keyword evidence="4 10" id="KW-1133">Transmembrane helix</keyword>
<evidence type="ECO:0000256" key="9">
    <source>
        <dbReference type="RuleBase" id="RU000688"/>
    </source>
</evidence>
<comment type="similarity">
    <text evidence="9">Belongs to the G-protein coupled receptor 1 family.</text>
</comment>
<dbReference type="STRING" id="45351.A7RS56"/>
<protein>
    <recommendedName>
        <fullName evidence="11">G-protein coupled receptors family 1 profile domain-containing protein</fullName>
    </recommendedName>
</protein>
<dbReference type="Pfam" id="PF00001">
    <property type="entry name" value="7tm_1"/>
    <property type="match status" value="1"/>
</dbReference>
<dbReference type="EMBL" id="DS469533">
    <property type="protein sequence ID" value="EDO45748.1"/>
    <property type="molecule type" value="Genomic_DNA"/>
</dbReference>
<evidence type="ECO:0000259" key="11">
    <source>
        <dbReference type="PROSITE" id="PS50262"/>
    </source>
</evidence>
<dbReference type="SUPFAM" id="SSF81321">
    <property type="entry name" value="Family A G protein-coupled receptor-like"/>
    <property type="match status" value="1"/>
</dbReference>
<evidence type="ECO:0000313" key="13">
    <source>
        <dbReference type="Proteomes" id="UP000001593"/>
    </source>
</evidence>
<dbReference type="GO" id="GO:0007186">
    <property type="term" value="P:G protein-coupled receptor signaling pathway"/>
    <property type="evidence" value="ECO:0000318"/>
    <property type="project" value="GO_Central"/>
</dbReference>
<feature type="domain" description="G-protein coupled receptors family 1 profile" evidence="11">
    <location>
        <begin position="36"/>
        <end position="294"/>
    </location>
</feature>
<name>A7RS56_NEMVE</name>
<dbReference type="FunFam" id="1.20.1070.10:FF:000656">
    <property type="entry name" value="neuropeptide FF receptor 2"/>
    <property type="match status" value="1"/>
</dbReference>
<dbReference type="HOGENOM" id="CLU_720245_0_0_1"/>
<evidence type="ECO:0000256" key="6">
    <source>
        <dbReference type="ARBA" id="ARBA00023136"/>
    </source>
</evidence>
<dbReference type="Proteomes" id="UP000001593">
    <property type="component" value="Unassembled WGS sequence"/>
</dbReference>
<evidence type="ECO:0000313" key="12">
    <source>
        <dbReference type="EMBL" id="EDO45748.1"/>
    </source>
</evidence>
<keyword evidence="6 10" id="KW-0472">Membrane</keyword>
<dbReference type="Gene3D" id="1.20.1070.10">
    <property type="entry name" value="Rhodopsin 7-helix transmembrane proteins"/>
    <property type="match status" value="1"/>
</dbReference>
<evidence type="ECO:0000256" key="8">
    <source>
        <dbReference type="ARBA" id="ARBA00023224"/>
    </source>
</evidence>
<feature type="transmembrane region" description="Helical" evidence="10">
    <location>
        <begin position="66"/>
        <end position="88"/>
    </location>
</feature>
<evidence type="ECO:0000256" key="2">
    <source>
        <dbReference type="ARBA" id="ARBA00022475"/>
    </source>
</evidence>
<dbReference type="GO" id="GO:0007602">
    <property type="term" value="P:phototransduction"/>
    <property type="evidence" value="ECO:0000318"/>
    <property type="project" value="GO_Central"/>
</dbReference>
<dbReference type="AlphaFoldDB" id="A7RS56"/>
<keyword evidence="2" id="KW-1003">Cell membrane</keyword>
<accession>A7RS56</accession>
<feature type="transmembrane region" description="Helical" evidence="10">
    <location>
        <begin position="20"/>
        <end position="45"/>
    </location>
</feature>
<keyword evidence="5 9" id="KW-0297">G-protein coupled receptor</keyword>
<evidence type="ECO:0000256" key="4">
    <source>
        <dbReference type="ARBA" id="ARBA00022989"/>
    </source>
</evidence>
<dbReference type="PANTHER" id="PTHR22752">
    <property type="entry name" value="G PROTEIN-COUPLED RECEPTOR"/>
    <property type="match status" value="1"/>
</dbReference>
<keyword evidence="13" id="KW-1185">Reference proteome</keyword>